<accession>A0ABT7IUG6</accession>
<feature type="region of interest" description="Disordered" evidence="1">
    <location>
        <begin position="1"/>
        <end position="39"/>
    </location>
</feature>
<dbReference type="RefSeq" id="WP_285430560.1">
    <property type="nucleotide sequence ID" value="NZ_JASJUS010000003.1"/>
</dbReference>
<evidence type="ECO:0000313" key="3">
    <source>
        <dbReference type="Proteomes" id="UP001241926"/>
    </source>
</evidence>
<reference evidence="2 3" key="1">
    <citation type="submission" date="2023-05" db="EMBL/GenBank/DDBJ databases">
        <title>Streptomyces fuscus sp. nov., a brown-black pigment producing actinomyces isolated from dry sand of Sea duck farm.</title>
        <authorList>
            <person name="Xie J."/>
            <person name="Shen N."/>
        </authorList>
    </citation>
    <scope>NUCLEOTIDE SEQUENCE [LARGE SCALE GENOMIC DNA]</scope>
    <source>
        <strain evidence="2 3">GXMU-J15</strain>
    </source>
</reference>
<sequence>MTAHIPDGLLTPLPPQSRTGRSPTPDSPALPEPSSAERSAIRRSLTWQQRAALRVLARTPSRIRQRATGTLYVDTQTSAHIAIATWHALERKGLAHRDLAAHPASAIGQRLALTPLGVSVLNDISGLTFPPSRAQLWPPDPPSHFTCAPTRRR</sequence>
<proteinExistence type="predicted"/>
<comment type="caution">
    <text evidence="2">The sequence shown here is derived from an EMBL/GenBank/DDBJ whole genome shotgun (WGS) entry which is preliminary data.</text>
</comment>
<gene>
    <name evidence="2" type="ORF">QNN03_04625</name>
</gene>
<evidence type="ECO:0000313" key="2">
    <source>
        <dbReference type="EMBL" id="MDL2075717.1"/>
    </source>
</evidence>
<evidence type="ECO:0008006" key="4">
    <source>
        <dbReference type="Google" id="ProtNLM"/>
    </source>
</evidence>
<organism evidence="2 3">
    <name type="scientific">Streptomyces fuscus</name>
    <dbReference type="NCBI Taxonomy" id="3048495"/>
    <lineage>
        <taxon>Bacteria</taxon>
        <taxon>Bacillati</taxon>
        <taxon>Actinomycetota</taxon>
        <taxon>Actinomycetes</taxon>
        <taxon>Kitasatosporales</taxon>
        <taxon>Streptomycetaceae</taxon>
        <taxon>Streptomyces</taxon>
    </lineage>
</organism>
<protein>
    <recommendedName>
        <fullName evidence="4">MarR family transcriptional regulator</fullName>
    </recommendedName>
</protein>
<evidence type="ECO:0000256" key="1">
    <source>
        <dbReference type="SAM" id="MobiDB-lite"/>
    </source>
</evidence>
<dbReference type="Proteomes" id="UP001241926">
    <property type="component" value="Unassembled WGS sequence"/>
</dbReference>
<name>A0ABT7IUG6_9ACTN</name>
<feature type="region of interest" description="Disordered" evidence="1">
    <location>
        <begin position="133"/>
        <end position="153"/>
    </location>
</feature>
<keyword evidence="3" id="KW-1185">Reference proteome</keyword>
<dbReference type="EMBL" id="JASJUS010000003">
    <property type="protein sequence ID" value="MDL2075717.1"/>
    <property type="molecule type" value="Genomic_DNA"/>
</dbReference>